<sequence length="603" mass="67935">MSLRFILEAIPVGSRYAIFGTGSYAMGEVGNSNSGCLNLLKRTDRTFVGFIDRNVDKDKLFGYTVFPEGQIEQLGLNHVIILSMFHNEVLGRMERFKSAGVHFFSPELIDLNSMYANKLQEGRQRFHQMLDAVDFNVEVLLVNPPACDSRFPNVGLGFIDEALRTAGVSVRTVDLSNLMIKSVAPAIREFWQPYHGSFWNNERMFPAIENLFGDFIDDLVYRIDKSAVKVVGISVSLYSKLFSILLSRRIRANAPGKKIVFGGFEAFSFNSCLTYPDDTTDAFVVNEGELSFQQLLGEFEHGRSGVGIPGVYVPGFVNDFIPPNVVHDLNSLQFPRYLDIDVSSYGVVGDRRVFLCVTRGCVWKKCTFCSDSHNIAGYRMRKPEDIIAEIRYNVNNHGIKGFIFSDETFNSNMTYMDRFCTLIEKEGLKIELNGQGRITRQMTPEVLKKMKQVGFHSINYGLESGSDRVVADMKKGFDIPLAARVLRDTYEAGIRVAVNFIVGYPAEDEIAFAETLYFLRENAKYIRAVNTVSPCRINKGSALYNNYACYGIVDPDNPFGWRTADEKNTLEIRVNRAATIERLVTELGIGRDYSGKGVEFKES</sequence>
<reference evidence="7 8" key="1">
    <citation type="submission" date="2015-02" db="EMBL/GenBank/DDBJ databases">
        <title>Single-cell genomics of uncultivated deep-branching MTB reveals a conserved set of magnetosome genes.</title>
        <authorList>
            <person name="Kolinko S."/>
            <person name="Richter M."/>
            <person name="Glockner F.O."/>
            <person name="Brachmann A."/>
            <person name="Schuler D."/>
        </authorList>
    </citation>
    <scope>NUCLEOTIDE SEQUENCE [LARGE SCALE GENOMIC DNA]</scope>
    <source>
        <strain evidence="7">TM-1</strain>
    </source>
</reference>
<dbReference type="SFLD" id="SFLDS00029">
    <property type="entry name" value="Radical_SAM"/>
    <property type="match status" value="1"/>
</dbReference>
<evidence type="ECO:0000313" key="7">
    <source>
        <dbReference type="EMBL" id="KJU83432.1"/>
    </source>
</evidence>
<keyword evidence="5" id="KW-0411">Iron-sulfur</keyword>
<dbReference type="PANTHER" id="PTHR43409:SF16">
    <property type="entry name" value="SLR0320 PROTEIN"/>
    <property type="match status" value="1"/>
</dbReference>
<dbReference type="SFLD" id="SFLDG01123">
    <property type="entry name" value="methyltransferase_(Class_B)"/>
    <property type="match status" value="1"/>
</dbReference>
<dbReference type="SFLD" id="SFLDG01082">
    <property type="entry name" value="B12-binding_domain_containing"/>
    <property type="match status" value="1"/>
</dbReference>
<dbReference type="GO" id="GO:0051539">
    <property type="term" value="F:4 iron, 4 sulfur cluster binding"/>
    <property type="evidence" value="ECO:0007669"/>
    <property type="project" value="UniProtKB-KW"/>
</dbReference>
<accession>A0A0F3GNP6</accession>
<dbReference type="InterPro" id="IPR034466">
    <property type="entry name" value="Methyltransferase_Class_B"/>
</dbReference>
<dbReference type="GO" id="GO:0005829">
    <property type="term" value="C:cytosol"/>
    <property type="evidence" value="ECO:0007669"/>
    <property type="project" value="TreeGrafter"/>
</dbReference>
<evidence type="ECO:0000256" key="3">
    <source>
        <dbReference type="ARBA" id="ARBA00022723"/>
    </source>
</evidence>
<comment type="cofactor">
    <cofactor evidence="1">
        <name>[4Fe-4S] cluster</name>
        <dbReference type="ChEBI" id="CHEBI:49883"/>
    </cofactor>
</comment>
<dbReference type="GO" id="GO:0046872">
    <property type="term" value="F:metal ion binding"/>
    <property type="evidence" value="ECO:0007669"/>
    <property type="project" value="UniProtKB-KW"/>
</dbReference>
<dbReference type="CDD" id="cd01335">
    <property type="entry name" value="Radical_SAM"/>
    <property type="match status" value="1"/>
</dbReference>
<dbReference type="GO" id="GO:0003824">
    <property type="term" value="F:catalytic activity"/>
    <property type="evidence" value="ECO:0007669"/>
    <property type="project" value="InterPro"/>
</dbReference>
<proteinExistence type="predicted"/>
<organism evidence="7 8">
    <name type="scientific">Candidatus Magnetobacterium bavaricum</name>
    <dbReference type="NCBI Taxonomy" id="29290"/>
    <lineage>
        <taxon>Bacteria</taxon>
        <taxon>Pseudomonadati</taxon>
        <taxon>Nitrospirota</taxon>
        <taxon>Thermodesulfovibrionia</taxon>
        <taxon>Thermodesulfovibrionales</taxon>
        <taxon>Candidatus Magnetobacteriaceae</taxon>
        <taxon>Candidatus Magnetobacterium</taxon>
    </lineage>
</organism>
<dbReference type="Pfam" id="PF04055">
    <property type="entry name" value="Radical_SAM"/>
    <property type="match status" value="1"/>
</dbReference>
<dbReference type="SUPFAM" id="SSF102114">
    <property type="entry name" value="Radical SAM enzymes"/>
    <property type="match status" value="1"/>
</dbReference>
<evidence type="ECO:0000256" key="4">
    <source>
        <dbReference type="ARBA" id="ARBA00023004"/>
    </source>
</evidence>
<protein>
    <submittedName>
        <fullName evidence="7">Fe-S oxidoreductase</fullName>
    </submittedName>
</protein>
<keyword evidence="2" id="KW-0949">S-adenosyl-L-methionine</keyword>
<dbReference type="EMBL" id="LACI01001899">
    <property type="protein sequence ID" value="KJU83432.1"/>
    <property type="molecule type" value="Genomic_DNA"/>
</dbReference>
<evidence type="ECO:0000256" key="1">
    <source>
        <dbReference type="ARBA" id="ARBA00001966"/>
    </source>
</evidence>
<evidence type="ECO:0000259" key="6">
    <source>
        <dbReference type="PROSITE" id="PS51918"/>
    </source>
</evidence>
<keyword evidence="8" id="KW-1185">Reference proteome</keyword>
<dbReference type="InterPro" id="IPR007197">
    <property type="entry name" value="rSAM"/>
</dbReference>
<evidence type="ECO:0000313" key="8">
    <source>
        <dbReference type="Proteomes" id="UP000033423"/>
    </source>
</evidence>
<comment type="caution">
    <text evidence="7">The sequence shown here is derived from an EMBL/GenBank/DDBJ whole genome shotgun (WGS) entry which is preliminary data.</text>
</comment>
<feature type="domain" description="Radical SAM core" evidence="6">
    <location>
        <begin position="347"/>
        <end position="596"/>
    </location>
</feature>
<keyword evidence="3" id="KW-0479">Metal-binding</keyword>
<dbReference type="PROSITE" id="PS51918">
    <property type="entry name" value="RADICAL_SAM"/>
    <property type="match status" value="1"/>
</dbReference>
<dbReference type="Gene3D" id="3.80.30.20">
    <property type="entry name" value="tm_1862 like domain"/>
    <property type="match status" value="1"/>
</dbReference>
<evidence type="ECO:0000256" key="2">
    <source>
        <dbReference type="ARBA" id="ARBA00022691"/>
    </source>
</evidence>
<dbReference type="SMART" id="SM00729">
    <property type="entry name" value="Elp3"/>
    <property type="match status" value="1"/>
</dbReference>
<keyword evidence="4" id="KW-0408">Iron</keyword>
<evidence type="ECO:0000256" key="5">
    <source>
        <dbReference type="ARBA" id="ARBA00023014"/>
    </source>
</evidence>
<dbReference type="Proteomes" id="UP000033423">
    <property type="component" value="Unassembled WGS sequence"/>
</dbReference>
<dbReference type="PANTHER" id="PTHR43409">
    <property type="entry name" value="ANAEROBIC MAGNESIUM-PROTOPORPHYRIN IX MONOMETHYL ESTER CYCLASE-RELATED"/>
    <property type="match status" value="1"/>
</dbReference>
<dbReference type="InterPro" id="IPR023404">
    <property type="entry name" value="rSAM_horseshoe"/>
</dbReference>
<gene>
    <name evidence="7" type="ORF">MBAV_004373</name>
</gene>
<dbReference type="AlphaFoldDB" id="A0A0F3GNP6"/>
<dbReference type="InterPro" id="IPR051198">
    <property type="entry name" value="BchE-like"/>
</dbReference>
<dbReference type="InterPro" id="IPR006638">
    <property type="entry name" value="Elp3/MiaA/NifB-like_rSAM"/>
</dbReference>
<name>A0A0F3GNP6_9BACT</name>
<dbReference type="InterPro" id="IPR058240">
    <property type="entry name" value="rSAM_sf"/>
</dbReference>